<dbReference type="PROSITE" id="PS51471">
    <property type="entry name" value="FE2OG_OXY"/>
    <property type="match status" value="1"/>
</dbReference>
<reference evidence="3 4" key="1">
    <citation type="journal article" date="2023" name="Nat. Commun.">
        <title>Origin of minicircular mitochondrial genomes in red algae.</title>
        <authorList>
            <person name="Lee Y."/>
            <person name="Cho C.H."/>
            <person name="Lee Y.M."/>
            <person name="Park S.I."/>
            <person name="Yang J.H."/>
            <person name="West J.A."/>
            <person name="Bhattacharya D."/>
            <person name="Yoon H.S."/>
        </authorList>
    </citation>
    <scope>NUCLEOTIDE SEQUENCE [LARGE SCALE GENOMIC DNA]</scope>
    <source>
        <strain evidence="3 4">CCMP1338</strain>
        <tissue evidence="3">Whole cell</tissue>
    </source>
</reference>
<evidence type="ECO:0000259" key="2">
    <source>
        <dbReference type="PROSITE" id="PS51471"/>
    </source>
</evidence>
<dbReference type="PANTHER" id="PTHR47990">
    <property type="entry name" value="2-OXOGLUTARATE (2OG) AND FE(II)-DEPENDENT OXYGENASE SUPERFAMILY PROTEIN-RELATED"/>
    <property type="match status" value="1"/>
</dbReference>
<keyword evidence="1" id="KW-0408">Iron</keyword>
<dbReference type="Proteomes" id="UP001157974">
    <property type="component" value="Unassembled WGS sequence"/>
</dbReference>
<evidence type="ECO:0000313" key="4">
    <source>
        <dbReference type="Proteomes" id="UP001157974"/>
    </source>
</evidence>
<dbReference type="Pfam" id="PF14226">
    <property type="entry name" value="DIOX_N"/>
    <property type="match status" value="1"/>
</dbReference>
<name>A0AAV8ULV4_9RHOD</name>
<feature type="domain" description="Fe2OG dioxygenase" evidence="2">
    <location>
        <begin position="175"/>
        <end position="272"/>
    </location>
</feature>
<dbReference type="InterPro" id="IPR027443">
    <property type="entry name" value="IPNS-like_sf"/>
</dbReference>
<protein>
    <recommendedName>
        <fullName evidence="2">Fe2OG dioxygenase domain-containing protein</fullName>
    </recommendedName>
</protein>
<dbReference type="GO" id="GO:0046872">
    <property type="term" value="F:metal ion binding"/>
    <property type="evidence" value="ECO:0007669"/>
    <property type="project" value="UniProtKB-KW"/>
</dbReference>
<dbReference type="SUPFAM" id="SSF51197">
    <property type="entry name" value="Clavaminate synthase-like"/>
    <property type="match status" value="1"/>
</dbReference>
<evidence type="ECO:0000256" key="1">
    <source>
        <dbReference type="RuleBase" id="RU003682"/>
    </source>
</evidence>
<dbReference type="EMBL" id="JAMWBK010000007">
    <property type="protein sequence ID" value="KAJ8903483.1"/>
    <property type="molecule type" value="Genomic_DNA"/>
</dbReference>
<dbReference type="InterPro" id="IPR026992">
    <property type="entry name" value="DIOX_N"/>
</dbReference>
<keyword evidence="1" id="KW-0479">Metal-binding</keyword>
<dbReference type="GO" id="GO:0016491">
    <property type="term" value="F:oxidoreductase activity"/>
    <property type="evidence" value="ECO:0007669"/>
    <property type="project" value="UniProtKB-KW"/>
</dbReference>
<sequence>MSSLIRVVDISAFTTENGTRLSRESTALELVTALSGEGMVLVSGHGVSTQIQEAALESARTLFALPVANKEAEQVDDVYGTRGYLPIGEESGSSRHENKEGFSYGLETRSTTHQKVNGLRMANRWPSPFPPSGVKKLNDLYSSLCRVCLALTKAIGLALNADEDSLLRLCTESSEVSLMRCFHYLRSSEGSLGSSPHTDWGFLTLIMPDPDSKGLEVFLDEKWHDVRCSQDYLVANCGDFLTILTRGRLSSPIHRVTLSQEERVSFVLFFYPNFDTNLEDVGFSSADDLQSLSLFADQTLAGTGEKRDMHKAKFGDIMLNKWAQVRRKT</sequence>
<dbReference type="InterPro" id="IPR005123">
    <property type="entry name" value="Oxoglu/Fe-dep_dioxygenase_dom"/>
</dbReference>
<dbReference type="Gene3D" id="2.60.120.330">
    <property type="entry name" value="B-lactam Antibiotic, Isopenicillin N Synthase, Chain"/>
    <property type="match status" value="1"/>
</dbReference>
<organism evidence="3 4">
    <name type="scientific">Rhodosorus marinus</name>
    <dbReference type="NCBI Taxonomy" id="101924"/>
    <lineage>
        <taxon>Eukaryota</taxon>
        <taxon>Rhodophyta</taxon>
        <taxon>Stylonematophyceae</taxon>
        <taxon>Stylonematales</taxon>
        <taxon>Stylonemataceae</taxon>
        <taxon>Rhodosorus</taxon>
    </lineage>
</organism>
<dbReference type="AlphaFoldDB" id="A0AAV8ULV4"/>
<proteinExistence type="inferred from homology"/>
<accession>A0AAV8ULV4</accession>
<dbReference type="InterPro" id="IPR044861">
    <property type="entry name" value="IPNS-like_FE2OG_OXY"/>
</dbReference>
<keyword evidence="4" id="KW-1185">Reference proteome</keyword>
<evidence type="ECO:0000313" key="3">
    <source>
        <dbReference type="EMBL" id="KAJ8903483.1"/>
    </source>
</evidence>
<comment type="similarity">
    <text evidence="1">Belongs to the iron/ascorbate-dependent oxidoreductase family.</text>
</comment>
<keyword evidence="1" id="KW-0560">Oxidoreductase</keyword>
<gene>
    <name evidence="3" type="ORF">NDN08_004589</name>
</gene>
<dbReference type="InterPro" id="IPR050231">
    <property type="entry name" value="Iron_ascorbate_oxido_reductase"/>
</dbReference>
<comment type="caution">
    <text evidence="3">The sequence shown here is derived from an EMBL/GenBank/DDBJ whole genome shotgun (WGS) entry which is preliminary data.</text>
</comment>
<dbReference type="Pfam" id="PF03171">
    <property type="entry name" value="2OG-FeII_Oxy"/>
    <property type="match status" value="1"/>
</dbReference>